<dbReference type="InterPro" id="IPR012340">
    <property type="entry name" value="NA-bd_OB-fold"/>
</dbReference>
<keyword evidence="12" id="KW-1185">Reference proteome</keyword>
<evidence type="ECO:0000256" key="3">
    <source>
        <dbReference type="ARBA" id="ARBA00022496"/>
    </source>
</evidence>
<keyword evidence="6" id="KW-0408">Iron</keyword>
<reference evidence="11 12" key="1">
    <citation type="submission" date="2020-08" db="EMBL/GenBank/DDBJ databases">
        <title>Genomic Encyclopedia of Type Strains, Phase IV (KMG-IV): sequencing the most valuable type-strain genomes for metagenomic binning, comparative biology and taxonomic classification.</title>
        <authorList>
            <person name="Goeker M."/>
        </authorList>
    </citation>
    <scope>NUCLEOTIDE SEQUENCE [LARGE SCALE GENOMIC DNA]</scope>
    <source>
        <strain evidence="11 12">DSM 103526</strain>
    </source>
</reference>
<evidence type="ECO:0000259" key="10">
    <source>
        <dbReference type="PROSITE" id="PS50893"/>
    </source>
</evidence>
<dbReference type="InterPro" id="IPR003593">
    <property type="entry name" value="AAA+_ATPase"/>
</dbReference>
<accession>A0A841KQA2</accession>
<dbReference type="EMBL" id="JACHEN010000008">
    <property type="protein sequence ID" value="MBB6215521.1"/>
    <property type="molecule type" value="Genomic_DNA"/>
</dbReference>
<feature type="domain" description="ABC transporter" evidence="10">
    <location>
        <begin position="3"/>
        <end position="233"/>
    </location>
</feature>
<dbReference type="Gene3D" id="2.40.50.100">
    <property type="match status" value="1"/>
</dbReference>
<dbReference type="GO" id="GO:0015418">
    <property type="term" value="F:ABC-type quaternary ammonium compound transporting activity"/>
    <property type="evidence" value="ECO:0007669"/>
    <property type="project" value="UniProtKB-EC"/>
</dbReference>
<dbReference type="PROSITE" id="PS50893">
    <property type="entry name" value="ABC_TRANSPORTER_2"/>
    <property type="match status" value="1"/>
</dbReference>
<keyword evidence="5" id="KW-0067">ATP-binding</keyword>
<dbReference type="PANTHER" id="PTHR42781:SF4">
    <property type="entry name" value="SPERMIDINE_PUTRESCINE IMPORT ATP-BINDING PROTEIN POTA"/>
    <property type="match status" value="1"/>
</dbReference>
<dbReference type="GO" id="GO:0015408">
    <property type="term" value="F:ABC-type ferric iron transporter activity"/>
    <property type="evidence" value="ECO:0007669"/>
    <property type="project" value="InterPro"/>
</dbReference>
<dbReference type="InterPro" id="IPR050093">
    <property type="entry name" value="ABC_SmlMolc_Importer"/>
</dbReference>
<dbReference type="InterPro" id="IPR027417">
    <property type="entry name" value="P-loop_NTPase"/>
</dbReference>
<evidence type="ECO:0000313" key="11">
    <source>
        <dbReference type="EMBL" id="MBB6215521.1"/>
    </source>
</evidence>
<evidence type="ECO:0000256" key="8">
    <source>
        <dbReference type="ARBA" id="ARBA00023136"/>
    </source>
</evidence>
<dbReference type="Gene3D" id="2.40.50.140">
    <property type="entry name" value="Nucleic acid-binding proteins"/>
    <property type="match status" value="1"/>
</dbReference>
<evidence type="ECO:0000256" key="2">
    <source>
        <dbReference type="ARBA" id="ARBA00022475"/>
    </source>
</evidence>
<dbReference type="PANTHER" id="PTHR42781">
    <property type="entry name" value="SPERMIDINE/PUTRESCINE IMPORT ATP-BINDING PROTEIN POTA"/>
    <property type="match status" value="1"/>
</dbReference>
<evidence type="ECO:0000313" key="12">
    <source>
        <dbReference type="Proteomes" id="UP000579281"/>
    </source>
</evidence>
<dbReference type="Pfam" id="PF08402">
    <property type="entry name" value="TOBE_2"/>
    <property type="match status" value="1"/>
</dbReference>
<keyword evidence="1" id="KW-0813">Transport</keyword>
<evidence type="ECO:0000256" key="6">
    <source>
        <dbReference type="ARBA" id="ARBA00023004"/>
    </source>
</evidence>
<dbReference type="PROSITE" id="PS00211">
    <property type="entry name" value="ABC_TRANSPORTER_1"/>
    <property type="match status" value="1"/>
</dbReference>
<protein>
    <recommendedName>
        <fullName evidence="9">ABC-type quaternary amine transporter</fullName>
        <ecNumber evidence="9">7.6.2.9</ecNumber>
    </recommendedName>
</protein>
<dbReference type="InterPro" id="IPR017871">
    <property type="entry name" value="ABC_transporter-like_CS"/>
</dbReference>
<dbReference type="FunFam" id="3.40.50.300:FF:000425">
    <property type="entry name" value="Probable ABC transporter, ATP-binding subunit"/>
    <property type="match status" value="1"/>
</dbReference>
<dbReference type="InterPro" id="IPR013611">
    <property type="entry name" value="Transp-assoc_OB_typ2"/>
</dbReference>
<evidence type="ECO:0000256" key="1">
    <source>
        <dbReference type="ARBA" id="ARBA00022448"/>
    </source>
</evidence>
<dbReference type="CDD" id="cd03259">
    <property type="entry name" value="ABC_Carb_Solutes_like"/>
    <property type="match status" value="1"/>
</dbReference>
<dbReference type="InterPro" id="IPR008995">
    <property type="entry name" value="Mo/tungstate-bd_C_term_dom"/>
</dbReference>
<dbReference type="GO" id="GO:0043190">
    <property type="term" value="C:ATP-binding cassette (ABC) transporter complex"/>
    <property type="evidence" value="ECO:0007669"/>
    <property type="project" value="InterPro"/>
</dbReference>
<dbReference type="SUPFAM" id="SSF52540">
    <property type="entry name" value="P-loop containing nucleoside triphosphate hydrolases"/>
    <property type="match status" value="1"/>
</dbReference>
<organism evidence="11 12">
    <name type="scientific">Anaerosolibacter carboniphilus</name>
    <dbReference type="NCBI Taxonomy" id="1417629"/>
    <lineage>
        <taxon>Bacteria</taxon>
        <taxon>Bacillati</taxon>
        <taxon>Bacillota</taxon>
        <taxon>Clostridia</taxon>
        <taxon>Peptostreptococcales</taxon>
        <taxon>Thermotaleaceae</taxon>
        <taxon>Anaerosolibacter</taxon>
    </lineage>
</organism>
<keyword evidence="2" id="KW-1003">Cell membrane</keyword>
<gene>
    <name evidence="11" type="ORF">HNQ80_001610</name>
</gene>
<name>A0A841KQA2_9FIRM</name>
<dbReference type="SMART" id="SM00382">
    <property type="entry name" value="AAA"/>
    <property type="match status" value="1"/>
</dbReference>
<evidence type="ECO:0000256" key="9">
    <source>
        <dbReference type="ARBA" id="ARBA00066388"/>
    </source>
</evidence>
<evidence type="ECO:0000256" key="7">
    <source>
        <dbReference type="ARBA" id="ARBA00023065"/>
    </source>
</evidence>
<comment type="caution">
    <text evidence="11">The sequence shown here is derived from an EMBL/GenBank/DDBJ whole genome shotgun (WGS) entry which is preliminary data.</text>
</comment>
<keyword evidence="8" id="KW-0472">Membrane</keyword>
<dbReference type="SUPFAM" id="SSF50331">
    <property type="entry name" value="MOP-like"/>
    <property type="match status" value="1"/>
</dbReference>
<dbReference type="Gene3D" id="3.40.50.300">
    <property type="entry name" value="P-loop containing nucleotide triphosphate hydrolases"/>
    <property type="match status" value="1"/>
</dbReference>
<sequence>MKIDLQNITKKYGEDKILEDVNIQVKEGRLLSILGASGAGKTTILKIISGLVRQDEGRVMIDGMDISDCPVEKRNIGYVFQSPLLFPHMTVEENIRFGLEIKKWHGGRAKERIGQLLKLLQIEGLEKRMPSMISGGQQQRVAIARALAPEPEILLMDEPFSSLDPTLRYEMGELIKEIQEKCNLTVVFVTHDRNESLALSHEIAILIDGKIAQMNSPQNIYNKPCSKAVAQFMGSCNFISGKVEGGTFYSNLGEFKAINEQDGEKTLFIRPEQIRIDGEGKEFIIKSCKSMGKEVIYTVGTENVELLVETIGHKIFEIGQHVGLLFPQGNLHFMMNG</sequence>
<keyword evidence="4" id="KW-0547">Nucleotide-binding</keyword>
<evidence type="ECO:0000256" key="5">
    <source>
        <dbReference type="ARBA" id="ARBA00022840"/>
    </source>
</evidence>
<dbReference type="InterPro" id="IPR003439">
    <property type="entry name" value="ABC_transporter-like_ATP-bd"/>
</dbReference>
<keyword evidence="3" id="KW-0410">Iron transport</keyword>
<evidence type="ECO:0000256" key="4">
    <source>
        <dbReference type="ARBA" id="ARBA00022741"/>
    </source>
</evidence>
<proteinExistence type="predicted"/>
<keyword evidence="11" id="KW-0762">Sugar transport</keyword>
<dbReference type="EC" id="7.6.2.9" evidence="9"/>
<dbReference type="Pfam" id="PF00005">
    <property type="entry name" value="ABC_tran"/>
    <property type="match status" value="1"/>
</dbReference>
<dbReference type="RefSeq" id="WP_184309888.1">
    <property type="nucleotide sequence ID" value="NZ_JACHEN010000008.1"/>
</dbReference>
<dbReference type="GO" id="GO:0005524">
    <property type="term" value="F:ATP binding"/>
    <property type="evidence" value="ECO:0007669"/>
    <property type="project" value="UniProtKB-KW"/>
</dbReference>
<keyword evidence="7" id="KW-0406">Ion transport</keyword>
<dbReference type="AlphaFoldDB" id="A0A841KQA2"/>
<dbReference type="InterPro" id="IPR015853">
    <property type="entry name" value="ABC_transpr_FbpC"/>
</dbReference>
<dbReference type="GO" id="GO:0016887">
    <property type="term" value="F:ATP hydrolysis activity"/>
    <property type="evidence" value="ECO:0007669"/>
    <property type="project" value="InterPro"/>
</dbReference>
<dbReference type="Proteomes" id="UP000579281">
    <property type="component" value="Unassembled WGS sequence"/>
</dbReference>